<comment type="catalytic activity">
    <reaction evidence="1">
        <text>a 2-oxocarboxylate + H(+) = an aldehyde + CO2</text>
        <dbReference type="Rhea" id="RHEA:11628"/>
        <dbReference type="ChEBI" id="CHEBI:15378"/>
        <dbReference type="ChEBI" id="CHEBI:16526"/>
        <dbReference type="ChEBI" id="CHEBI:17478"/>
        <dbReference type="ChEBI" id="CHEBI:35179"/>
        <dbReference type="EC" id="4.1.1.1"/>
    </reaction>
</comment>
<dbReference type="OrthoDB" id="308383at2759"/>
<evidence type="ECO:0000259" key="15">
    <source>
        <dbReference type="Pfam" id="PF02776"/>
    </source>
</evidence>
<comment type="caution">
    <text evidence="16">The sequence shown here is derived from an EMBL/GenBank/DDBJ whole genome shotgun (WGS) entry which is preliminary data.</text>
</comment>
<evidence type="ECO:0000259" key="14">
    <source>
        <dbReference type="Pfam" id="PF02775"/>
    </source>
</evidence>
<feature type="domain" description="Thiamine pyrophosphate enzyme central" evidence="13">
    <location>
        <begin position="205"/>
        <end position="308"/>
    </location>
</feature>
<dbReference type="PANTHER" id="PTHR43452:SF11">
    <property type="entry name" value="PYRUVATE DECARBOXYLASE"/>
    <property type="match status" value="1"/>
</dbReference>
<evidence type="ECO:0000256" key="4">
    <source>
        <dbReference type="ARBA" id="ARBA00013202"/>
    </source>
</evidence>
<feature type="domain" description="Thiamine pyrophosphate enzyme TPP-binding" evidence="14">
    <location>
        <begin position="406"/>
        <end position="493"/>
    </location>
</feature>
<dbReference type="FunFam" id="3.40.50.970:FF:000019">
    <property type="entry name" value="Pyruvate decarboxylase isozyme"/>
    <property type="match status" value="1"/>
</dbReference>
<organism evidence="16 17">
    <name type="scientific">Clonostachys byssicola</name>
    <dbReference type="NCBI Taxonomy" id="160290"/>
    <lineage>
        <taxon>Eukaryota</taxon>
        <taxon>Fungi</taxon>
        <taxon>Dikarya</taxon>
        <taxon>Ascomycota</taxon>
        <taxon>Pezizomycotina</taxon>
        <taxon>Sordariomycetes</taxon>
        <taxon>Hypocreomycetidae</taxon>
        <taxon>Hypocreales</taxon>
        <taxon>Bionectriaceae</taxon>
        <taxon>Clonostachys</taxon>
    </lineage>
</organism>
<evidence type="ECO:0000313" key="17">
    <source>
        <dbReference type="Proteomes" id="UP000754883"/>
    </source>
</evidence>
<dbReference type="SUPFAM" id="SSF52518">
    <property type="entry name" value="Thiamin diphosphate-binding fold (THDP-binding)"/>
    <property type="match status" value="2"/>
</dbReference>
<keyword evidence="10" id="KW-0456">Lyase</keyword>
<dbReference type="Pfam" id="PF02775">
    <property type="entry name" value="TPP_enzyme_C"/>
    <property type="match status" value="1"/>
</dbReference>
<keyword evidence="9 12" id="KW-0786">Thiamine pyrophosphate</keyword>
<evidence type="ECO:0000256" key="11">
    <source>
        <dbReference type="PIRSR" id="PIRSR036565-2"/>
    </source>
</evidence>
<dbReference type="EC" id="4.1.1.1" evidence="4"/>
<accession>A0A9N9UWJ4</accession>
<dbReference type="Pfam" id="PF00205">
    <property type="entry name" value="TPP_enzyme_M"/>
    <property type="match status" value="1"/>
</dbReference>
<dbReference type="PIRSF" id="PIRSF036565">
    <property type="entry name" value="Pyruvt_ip_decrb"/>
    <property type="match status" value="1"/>
</dbReference>
<evidence type="ECO:0000256" key="6">
    <source>
        <dbReference type="ARBA" id="ARBA00022723"/>
    </source>
</evidence>
<dbReference type="InterPro" id="IPR047213">
    <property type="entry name" value="TPP_PYR_PDC_IPDC-like"/>
</dbReference>
<dbReference type="FunFam" id="3.40.50.970:FF:000024">
    <property type="entry name" value="Pyruvate decarboxylase isozyme"/>
    <property type="match status" value="1"/>
</dbReference>
<dbReference type="InterPro" id="IPR029035">
    <property type="entry name" value="DHS-like_NAD/FAD-binding_dom"/>
</dbReference>
<evidence type="ECO:0000256" key="8">
    <source>
        <dbReference type="ARBA" id="ARBA00022842"/>
    </source>
</evidence>
<gene>
    <name evidence="16" type="ORF">CBYS24578_00005986</name>
</gene>
<keyword evidence="17" id="KW-1185">Reference proteome</keyword>
<evidence type="ECO:0000256" key="12">
    <source>
        <dbReference type="RuleBase" id="RU362132"/>
    </source>
</evidence>
<feature type="binding site" evidence="11">
    <location>
        <position position="459"/>
    </location>
    <ligand>
        <name>Mg(2+)</name>
        <dbReference type="ChEBI" id="CHEBI:18420"/>
    </ligand>
</feature>
<dbReference type="InterPro" id="IPR012000">
    <property type="entry name" value="Thiamin_PyroP_enz_cen_dom"/>
</dbReference>
<dbReference type="InterPro" id="IPR047214">
    <property type="entry name" value="TPP_PDC_IPDC"/>
</dbReference>
<comment type="cofactor">
    <cofactor evidence="2">
        <name>thiamine diphosphate</name>
        <dbReference type="ChEBI" id="CHEBI:58937"/>
    </cofactor>
</comment>
<sequence>MEHQVDLAEYLFTRLAQLGLGSVHGVPGDYNLHALDYIQPAGLQWVGNANELNAGYAADGYARIKGIGALITSYGVGELSAINAVAGAYAEMVPVVHIVGTPPLAAQKVNACLHHSLGNGNLRVFADMYKSVTVAQANLNDPSKAARSIDATLRECLLQSRPVYIELPIDMVQTKVTRPSAALDFSIPSLNGINAPNEGRIVNMIFNSIQSAKRFMVLVDGFTDRFQISEEVNELVKLTKCPTLTTPFGKSIVDEDLPNFHGIYFGSAGEPKHHSWVQSCDLAIRFGPLEAEVNTFGFTAKPPSDVTITFHKFAVSYTENGEEIYQPVDIKSVLERLLRKLEETTLPTFESFPPNYGHPRALLKALPAPDEAAVVDQYTFWLHMSRFFRPGDIILTETGTSSSGGQSFVLPNNTTLINSSIWLSIGYTLAASQGVSLAQREMVKEGSRPDGRVILFEGDGSLQMTAQAISDIIRNKLDVVMFVLNNNGYTIERLIHGYNASYNDIQPWRHLDAPRFFGAREDDPSYPVRTFRASNWGEMTAVLRDEDVVRGKGLVMVEVMMDMSDAPESLKKTIADVQRRNAGNTTGLEVEAH</sequence>
<evidence type="ECO:0000256" key="9">
    <source>
        <dbReference type="ARBA" id="ARBA00023052"/>
    </source>
</evidence>
<comment type="similarity">
    <text evidence="3 12">Belongs to the TPP enzyme family.</text>
</comment>
<dbReference type="EMBL" id="CABFNO020001568">
    <property type="protein sequence ID" value="CAH0005362.1"/>
    <property type="molecule type" value="Genomic_DNA"/>
</dbReference>
<dbReference type="GO" id="GO:0005634">
    <property type="term" value="C:nucleus"/>
    <property type="evidence" value="ECO:0007669"/>
    <property type="project" value="TreeGrafter"/>
</dbReference>
<evidence type="ECO:0000256" key="1">
    <source>
        <dbReference type="ARBA" id="ARBA00001041"/>
    </source>
</evidence>
<evidence type="ECO:0000313" key="16">
    <source>
        <dbReference type="EMBL" id="CAH0005362.1"/>
    </source>
</evidence>
<dbReference type="Proteomes" id="UP000754883">
    <property type="component" value="Unassembled WGS sequence"/>
</dbReference>
<evidence type="ECO:0000256" key="3">
    <source>
        <dbReference type="ARBA" id="ARBA00007812"/>
    </source>
</evidence>
<name>A0A9N9UWJ4_9HYPO</name>
<keyword evidence="7" id="KW-0210">Decarboxylase</keyword>
<dbReference type="GO" id="GO:0005829">
    <property type="term" value="C:cytosol"/>
    <property type="evidence" value="ECO:0007669"/>
    <property type="project" value="TreeGrafter"/>
</dbReference>
<dbReference type="GO" id="GO:0030976">
    <property type="term" value="F:thiamine pyrophosphate binding"/>
    <property type="evidence" value="ECO:0007669"/>
    <property type="project" value="InterPro"/>
</dbReference>
<evidence type="ECO:0000259" key="13">
    <source>
        <dbReference type="Pfam" id="PF00205"/>
    </source>
</evidence>
<dbReference type="InterPro" id="IPR012110">
    <property type="entry name" value="PDC/IPDC-like"/>
</dbReference>
<evidence type="ECO:0000256" key="5">
    <source>
        <dbReference type="ARBA" id="ARBA00014422"/>
    </source>
</evidence>
<feature type="binding site" evidence="11">
    <location>
        <position position="488"/>
    </location>
    <ligand>
        <name>Mg(2+)</name>
        <dbReference type="ChEBI" id="CHEBI:18420"/>
    </ligand>
</feature>
<dbReference type="CDD" id="cd02005">
    <property type="entry name" value="TPP_PDC_IPDC"/>
    <property type="match status" value="1"/>
</dbReference>
<dbReference type="Pfam" id="PF02776">
    <property type="entry name" value="TPP_enzyme_N"/>
    <property type="match status" value="1"/>
</dbReference>
<reference evidence="17" key="1">
    <citation type="submission" date="2019-06" db="EMBL/GenBank/DDBJ databases">
        <authorList>
            <person name="Broberg M."/>
        </authorList>
    </citation>
    <scope>NUCLEOTIDE SEQUENCE [LARGE SCALE GENOMIC DNA]</scope>
</reference>
<evidence type="ECO:0000256" key="2">
    <source>
        <dbReference type="ARBA" id="ARBA00001964"/>
    </source>
</evidence>
<dbReference type="InterPro" id="IPR029061">
    <property type="entry name" value="THDP-binding"/>
</dbReference>
<reference evidence="16 17" key="2">
    <citation type="submission" date="2021-10" db="EMBL/GenBank/DDBJ databases">
        <authorList>
            <person name="Piombo E."/>
        </authorList>
    </citation>
    <scope>NUCLEOTIDE SEQUENCE [LARGE SCALE GENOMIC DNA]</scope>
</reference>
<protein>
    <recommendedName>
        <fullName evidence="5">Pyruvate decarboxylase</fullName>
        <ecNumber evidence="4">4.1.1.1</ecNumber>
    </recommendedName>
</protein>
<dbReference type="CDD" id="cd07038">
    <property type="entry name" value="TPP_PYR_PDC_IPDC_like"/>
    <property type="match status" value="1"/>
</dbReference>
<dbReference type="Gene3D" id="3.40.50.1220">
    <property type="entry name" value="TPP-binding domain"/>
    <property type="match status" value="1"/>
</dbReference>
<keyword evidence="6 11" id="KW-0479">Metal-binding</keyword>
<evidence type="ECO:0000256" key="7">
    <source>
        <dbReference type="ARBA" id="ARBA00022793"/>
    </source>
</evidence>
<dbReference type="GO" id="GO:0000949">
    <property type="term" value="P:aromatic amino acid family catabolic process to alcohol via Ehrlich pathway"/>
    <property type="evidence" value="ECO:0007669"/>
    <property type="project" value="TreeGrafter"/>
</dbReference>
<dbReference type="GO" id="GO:0000287">
    <property type="term" value="F:magnesium ion binding"/>
    <property type="evidence" value="ECO:0007669"/>
    <property type="project" value="InterPro"/>
</dbReference>
<dbReference type="InterPro" id="IPR011766">
    <property type="entry name" value="TPP_enzyme_TPP-bd"/>
</dbReference>
<dbReference type="AlphaFoldDB" id="A0A9N9UWJ4"/>
<dbReference type="Gene3D" id="3.40.50.970">
    <property type="match status" value="2"/>
</dbReference>
<feature type="domain" description="Thiamine pyrophosphate enzyme N-terminal TPP-binding" evidence="15">
    <location>
        <begin position="6"/>
        <end position="109"/>
    </location>
</feature>
<dbReference type="InterPro" id="IPR012001">
    <property type="entry name" value="Thiamin_PyroP_enz_TPP-bd_dom"/>
</dbReference>
<proteinExistence type="inferred from homology"/>
<dbReference type="GO" id="GO:0004737">
    <property type="term" value="F:pyruvate decarboxylase activity"/>
    <property type="evidence" value="ECO:0007669"/>
    <property type="project" value="UniProtKB-EC"/>
</dbReference>
<comment type="cofactor">
    <cofactor evidence="11">
        <name>Mg(2+)</name>
        <dbReference type="ChEBI" id="CHEBI:18420"/>
    </cofactor>
    <text evidence="11">Binds 1 Mg(2+) per subunit.</text>
</comment>
<dbReference type="PANTHER" id="PTHR43452">
    <property type="entry name" value="PYRUVATE DECARBOXYLASE"/>
    <property type="match status" value="1"/>
</dbReference>
<feature type="binding site" evidence="11">
    <location>
        <position position="486"/>
    </location>
    <ligand>
        <name>Mg(2+)</name>
        <dbReference type="ChEBI" id="CHEBI:18420"/>
    </ligand>
</feature>
<dbReference type="SUPFAM" id="SSF52467">
    <property type="entry name" value="DHS-like NAD/FAD-binding domain"/>
    <property type="match status" value="1"/>
</dbReference>
<keyword evidence="8 11" id="KW-0460">Magnesium</keyword>
<evidence type="ECO:0000256" key="10">
    <source>
        <dbReference type="ARBA" id="ARBA00023239"/>
    </source>
</evidence>